<dbReference type="Gramene" id="EFJ27460">
    <property type="protein sequence ID" value="EFJ27460"/>
    <property type="gene ID" value="SELMODRAFT_441549"/>
</dbReference>
<evidence type="ECO:0000313" key="1">
    <source>
        <dbReference type="EMBL" id="EFJ27460.1"/>
    </source>
</evidence>
<dbReference type="InParanoid" id="D8RKL0"/>
<dbReference type="EMBL" id="GL377582">
    <property type="protein sequence ID" value="EFJ27460.1"/>
    <property type="molecule type" value="Genomic_DNA"/>
</dbReference>
<organism evidence="2">
    <name type="scientific">Selaginella moellendorffii</name>
    <name type="common">Spikemoss</name>
    <dbReference type="NCBI Taxonomy" id="88036"/>
    <lineage>
        <taxon>Eukaryota</taxon>
        <taxon>Viridiplantae</taxon>
        <taxon>Streptophyta</taxon>
        <taxon>Embryophyta</taxon>
        <taxon>Tracheophyta</taxon>
        <taxon>Lycopodiopsida</taxon>
        <taxon>Selaginellales</taxon>
        <taxon>Selaginellaceae</taxon>
        <taxon>Selaginella</taxon>
    </lineage>
</organism>
<dbReference type="HOGENOM" id="CLU_1087411_0_0_1"/>
<sequence length="257" mass="28984">MSMIDSSDDRFKALDSFVAPRPCACGDDDDDVGPPDLAPAASLALISSSSRFPGARITGNHPGSPLIAGGAAALLQGFIVSDDSEPMPEIIYVKAKDPKYCNSRATFLQPSKKRVAKNSLYVLLFVPSKQKRWRSLQCFQFLIRVETRHVLIKRPREIQGDLQLPRQDISSIKIERQELLKPRQTSSLKWHFLLDCPPLDCPAQEPVLWFLYIMLASLARWRAKKSNKRSSHQDKMVAPAYIKIMAVKQLERNRHST</sequence>
<dbReference type="Proteomes" id="UP000001514">
    <property type="component" value="Unassembled WGS sequence"/>
</dbReference>
<accession>D8RKL0</accession>
<gene>
    <name evidence="1" type="ORF">SELMODRAFT_441549</name>
</gene>
<dbReference type="AlphaFoldDB" id="D8RKL0"/>
<protein>
    <submittedName>
        <fullName evidence="1">Uncharacterized protein</fullName>
    </submittedName>
</protein>
<proteinExistence type="predicted"/>
<reference evidence="1 2" key="1">
    <citation type="journal article" date="2011" name="Science">
        <title>The Selaginella genome identifies genetic changes associated with the evolution of vascular plants.</title>
        <authorList>
            <person name="Banks J.A."/>
            <person name="Nishiyama T."/>
            <person name="Hasebe M."/>
            <person name="Bowman J.L."/>
            <person name="Gribskov M."/>
            <person name="dePamphilis C."/>
            <person name="Albert V.A."/>
            <person name="Aono N."/>
            <person name="Aoyama T."/>
            <person name="Ambrose B.A."/>
            <person name="Ashton N.W."/>
            <person name="Axtell M.J."/>
            <person name="Barker E."/>
            <person name="Barker M.S."/>
            <person name="Bennetzen J.L."/>
            <person name="Bonawitz N.D."/>
            <person name="Chapple C."/>
            <person name="Cheng C."/>
            <person name="Correa L.G."/>
            <person name="Dacre M."/>
            <person name="DeBarry J."/>
            <person name="Dreyer I."/>
            <person name="Elias M."/>
            <person name="Engstrom E.M."/>
            <person name="Estelle M."/>
            <person name="Feng L."/>
            <person name="Finet C."/>
            <person name="Floyd S.K."/>
            <person name="Frommer W.B."/>
            <person name="Fujita T."/>
            <person name="Gramzow L."/>
            <person name="Gutensohn M."/>
            <person name="Harholt J."/>
            <person name="Hattori M."/>
            <person name="Heyl A."/>
            <person name="Hirai T."/>
            <person name="Hiwatashi Y."/>
            <person name="Ishikawa M."/>
            <person name="Iwata M."/>
            <person name="Karol K.G."/>
            <person name="Koehler B."/>
            <person name="Kolukisaoglu U."/>
            <person name="Kubo M."/>
            <person name="Kurata T."/>
            <person name="Lalonde S."/>
            <person name="Li K."/>
            <person name="Li Y."/>
            <person name="Litt A."/>
            <person name="Lyons E."/>
            <person name="Manning G."/>
            <person name="Maruyama T."/>
            <person name="Michael T.P."/>
            <person name="Mikami K."/>
            <person name="Miyazaki S."/>
            <person name="Morinaga S."/>
            <person name="Murata T."/>
            <person name="Mueller-Roeber B."/>
            <person name="Nelson D.R."/>
            <person name="Obara M."/>
            <person name="Oguri Y."/>
            <person name="Olmstead R.G."/>
            <person name="Onodera N."/>
            <person name="Petersen B.L."/>
            <person name="Pils B."/>
            <person name="Prigge M."/>
            <person name="Rensing S.A."/>
            <person name="Riano-Pachon D.M."/>
            <person name="Roberts A.W."/>
            <person name="Sato Y."/>
            <person name="Scheller H.V."/>
            <person name="Schulz B."/>
            <person name="Schulz C."/>
            <person name="Shakirov E.V."/>
            <person name="Shibagaki N."/>
            <person name="Shinohara N."/>
            <person name="Shippen D.E."/>
            <person name="Soerensen I."/>
            <person name="Sotooka R."/>
            <person name="Sugimoto N."/>
            <person name="Sugita M."/>
            <person name="Sumikawa N."/>
            <person name="Tanurdzic M."/>
            <person name="Theissen G."/>
            <person name="Ulvskov P."/>
            <person name="Wakazuki S."/>
            <person name="Weng J.K."/>
            <person name="Willats W.W."/>
            <person name="Wipf D."/>
            <person name="Wolf P.G."/>
            <person name="Yang L."/>
            <person name="Zimmer A.D."/>
            <person name="Zhu Q."/>
            <person name="Mitros T."/>
            <person name="Hellsten U."/>
            <person name="Loque D."/>
            <person name="Otillar R."/>
            <person name="Salamov A."/>
            <person name="Schmutz J."/>
            <person name="Shapiro H."/>
            <person name="Lindquist E."/>
            <person name="Lucas S."/>
            <person name="Rokhsar D."/>
            <person name="Grigoriev I.V."/>
        </authorList>
    </citation>
    <scope>NUCLEOTIDE SEQUENCE [LARGE SCALE GENOMIC DNA]</scope>
</reference>
<name>D8RKL0_SELML</name>
<dbReference type="KEGG" id="smo:SELMODRAFT_441549"/>
<evidence type="ECO:0000313" key="2">
    <source>
        <dbReference type="Proteomes" id="UP000001514"/>
    </source>
</evidence>
<keyword evidence="2" id="KW-1185">Reference proteome</keyword>